<feature type="transmembrane region" description="Helical" evidence="7">
    <location>
        <begin position="47"/>
        <end position="66"/>
    </location>
</feature>
<feature type="transmembrane region" description="Helical" evidence="7">
    <location>
        <begin position="108"/>
        <end position="129"/>
    </location>
</feature>
<proteinExistence type="inferred from homology"/>
<dbReference type="Proteomes" id="UP000588586">
    <property type="component" value="Unassembled WGS sequence"/>
</dbReference>
<dbReference type="GeneID" id="66336473"/>
<protein>
    <submittedName>
        <fullName evidence="8">Chromate transporter</fullName>
    </submittedName>
</protein>
<dbReference type="GO" id="GO:0005886">
    <property type="term" value="C:plasma membrane"/>
    <property type="evidence" value="ECO:0007669"/>
    <property type="project" value="UniProtKB-SubCell"/>
</dbReference>
<comment type="similarity">
    <text evidence="2">Belongs to the chromate ion transporter (CHR) (TC 2.A.51) family.</text>
</comment>
<feature type="transmembrane region" description="Helical" evidence="7">
    <location>
        <begin position="135"/>
        <end position="167"/>
    </location>
</feature>
<dbReference type="InterPro" id="IPR052518">
    <property type="entry name" value="CHR_Transporter"/>
</dbReference>
<comment type="subcellular location">
    <subcellularLocation>
        <location evidence="1">Cell membrane</location>
        <topology evidence="1">Multi-pass membrane protein</topology>
    </subcellularLocation>
</comment>
<gene>
    <name evidence="8" type="ORF">HJG52_19890</name>
</gene>
<keyword evidence="3" id="KW-1003">Cell membrane</keyword>
<dbReference type="PANTHER" id="PTHR43663:SF1">
    <property type="entry name" value="CHROMATE TRANSPORTER"/>
    <property type="match status" value="1"/>
</dbReference>
<dbReference type="InterPro" id="IPR003370">
    <property type="entry name" value="Chromate_transpt"/>
</dbReference>
<evidence type="ECO:0000256" key="2">
    <source>
        <dbReference type="ARBA" id="ARBA00005262"/>
    </source>
</evidence>
<evidence type="ECO:0000313" key="9">
    <source>
        <dbReference type="Proteomes" id="UP000588586"/>
    </source>
</evidence>
<dbReference type="EMBL" id="JABEPQ010000008">
    <property type="protein sequence ID" value="NNM48253.1"/>
    <property type="molecule type" value="Genomic_DNA"/>
</dbReference>
<evidence type="ECO:0000256" key="7">
    <source>
        <dbReference type="SAM" id="Phobius"/>
    </source>
</evidence>
<keyword evidence="6 7" id="KW-0472">Membrane</keyword>
<evidence type="ECO:0000256" key="5">
    <source>
        <dbReference type="ARBA" id="ARBA00022989"/>
    </source>
</evidence>
<evidence type="ECO:0000256" key="3">
    <source>
        <dbReference type="ARBA" id="ARBA00022475"/>
    </source>
</evidence>
<sequence>MLTLWWAMLRLGAVAFGGLGPTLALLDRSLVARRGWLTSTDVRDALTYTKALPGSTVVQIVTFLGWRLGGVMGALVATFGFLLPAAVLMTLAAAGAAALPDAAWVDGALLGMQVAVVGLLGHSMVGLLTKEARTLALAAVAVAAAAGGFFVNPAIVVVLAGLVGVIVDRVRRYRGGHRG</sequence>
<evidence type="ECO:0000256" key="6">
    <source>
        <dbReference type="ARBA" id="ARBA00023136"/>
    </source>
</evidence>
<dbReference type="AlphaFoldDB" id="A0A849HNJ3"/>
<evidence type="ECO:0000256" key="1">
    <source>
        <dbReference type="ARBA" id="ARBA00004651"/>
    </source>
</evidence>
<comment type="caution">
    <text evidence="8">The sequence shown here is derived from an EMBL/GenBank/DDBJ whole genome shotgun (WGS) entry which is preliminary data.</text>
</comment>
<feature type="transmembrane region" description="Helical" evidence="7">
    <location>
        <begin position="6"/>
        <end position="26"/>
    </location>
</feature>
<dbReference type="PANTHER" id="PTHR43663">
    <property type="entry name" value="CHROMATE TRANSPORT PROTEIN-RELATED"/>
    <property type="match status" value="1"/>
</dbReference>
<dbReference type="GO" id="GO:0015109">
    <property type="term" value="F:chromate transmembrane transporter activity"/>
    <property type="evidence" value="ECO:0007669"/>
    <property type="project" value="InterPro"/>
</dbReference>
<reference evidence="8 9" key="1">
    <citation type="submission" date="2020-04" db="EMBL/GenBank/DDBJ databases">
        <title>Knoellia sp. isolate from air conditioner.</title>
        <authorList>
            <person name="Chea S."/>
            <person name="Kim D.-U."/>
        </authorList>
    </citation>
    <scope>NUCLEOTIDE SEQUENCE [LARGE SCALE GENOMIC DNA]</scope>
    <source>
        <strain evidence="8 9">DB2414S</strain>
    </source>
</reference>
<evidence type="ECO:0000313" key="8">
    <source>
        <dbReference type="EMBL" id="NNM48253.1"/>
    </source>
</evidence>
<keyword evidence="4 7" id="KW-0812">Transmembrane</keyword>
<organism evidence="8 9">
    <name type="scientific">Knoellia koreensis</name>
    <dbReference type="NCBI Taxonomy" id="2730921"/>
    <lineage>
        <taxon>Bacteria</taxon>
        <taxon>Bacillati</taxon>
        <taxon>Actinomycetota</taxon>
        <taxon>Actinomycetes</taxon>
        <taxon>Micrococcales</taxon>
        <taxon>Intrasporangiaceae</taxon>
        <taxon>Knoellia</taxon>
    </lineage>
</organism>
<keyword evidence="5 7" id="KW-1133">Transmembrane helix</keyword>
<dbReference type="RefSeq" id="WP_171245380.1">
    <property type="nucleotide sequence ID" value="NZ_JABEPQ010000008.1"/>
</dbReference>
<name>A0A849HNJ3_9MICO</name>
<evidence type="ECO:0000256" key="4">
    <source>
        <dbReference type="ARBA" id="ARBA00022692"/>
    </source>
</evidence>
<accession>A0A849HNJ3</accession>
<dbReference type="Pfam" id="PF02417">
    <property type="entry name" value="Chromate_transp"/>
    <property type="match status" value="1"/>
</dbReference>
<feature type="transmembrane region" description="Helical" evidence="7">
    <location>
        <begin position="72"/>
        <end position="96"/>
    </location>
</feature>
<keyword evidence="9" id="KW-1185">Reference proteome</keyword>